<dbReference type="PANTHER" id="PTHR13312:SF0">
    <property type="entry name" value="UBIQUITIN THIOESTERASE OTU1"/>
    <property type="match status" value="1"/>
</dbReference>
<feature type="region of interest" description="Disordered" evidence="4">
    <location>
        <begin position="197"/>
        <end position="292"/>
    </location>
</feature>
<gene>
    <name evidence="6" type="ORF">BWQ96_10122</name>
</gene>
<comment type="catalytic activity">
    <reaction evidence="1 3">
        <text>Thiol-dependent hydrolysis of ester, thioester, amide, peptide and isopeptide bonds formed by the C-terminal Gly of ubiquitin (a 76-residue protein attached to proteins as an intracellular targeting signal).</text>
        <dbReference type="EC" id="3.4.19.12"/>
    </reaction>
</comment>
<keyword evidence="3" id="KW-0788">Thiol protease</keyword>
<evidence type="ECO:0000313" key="6">
    <source>
        <dbReference type="EMBL" id="PXF40154.1"/>
    </source>
</evidence>
<dbReference type="PROSITE" id="PS50802">
    <property type="entry name" value="OTU"/>
    <property type="match status" value="1"/>
</dbReference>
<dbReference type="AlphaFoldDB" id="A0A2V3IDK7"/>
<dbReference type="GO" id="GO:0005829">
    <property type="term" value="C:cytosol"/>
    <property type="evidence" value="ECO:0007669"/>
    <property type="project" value="TreeGrafter"/>
</dbReference>
<feature type="compositionally biased region" description="Pro residues" evidence="4">
    <location>
        <begin position="202"/>
        <end position="211"/>
    </location>
</feature>
<evidence type="ECO:0000259" key="5">
    <source>
        <dbReference type="PROSITE" id="PS50802"/>
    </source>
</evidence>
<keyword evidence="3" id="KW-0963">Cytoplasm</keyword>
<organism evidence="6 7">
    <name type="scientific">Gracilariopsis chorda</name>
    <dbReference type="NCBI Taxonomy" id="448386"/>
    <lineage>
        <taxon>Eukaryota</taxon>
        <taxon>Rhodophyta</taxon>
        <taxon>Florideophyceae</taxon>
        <taxon>Rhodymeniophycidae</taxon>
        <taxon>Gracilariales</taxon>
        <taxon>Gracilariaceae</taxon>
        <taxon>Gracilariopsis</taxon>
    </lineage>
</organism>
<comment type="function">
    <text evidence="3">Hydrolase that can remove conjugated ubiquitin from proteins and may therefore play an important regulatory role at the level of protein turnover by preventing degradation.</text>
</comment>
<dbReference type="EMBL" id="NBIV01000351">
    <property type="protein sequence ID" value="PXF40154.1"/>
    <property type="molecule type" value="Genomic_DNA"/>
</dbReference>
<protein>
    <recommendedName>
        <fullName evidence="3">Ubiquitin thioesterase OTU</fullName>
        <ecNumber evidence="3">3.4.19.12</ecNumber>
    </recommendedName>
</protein>
<dbReference type="Gene3D" id="3.90.70.80">
    <property type="match status" value="1"/>
</dbReference>
<keyword evidence="3" id="KW-0833">Ubl conjugation pathway</keyword>
<feature type="domain" description="OTU" evidence="5">
    <location>
        <begin position="373"/>
        <end position="510"/>
    </location>
</feature>
<dbReference type="OrthoDB" id="409956at2759"/>
<keyword evidence="7" id="KW-1185">Reference proteome</keyword>
<proteinExistence type="predicted"/>
<evidence type="ECO:0000256" key="4">
    <source>
        <dbReference type="SAM" id="MobiDB-lite"/>
    </source>
</evidence>
<accession>A0A2V3IDK7</accession>
<name>A0A2V3IDK7_9FLOR</name>
<dbReference type="CDD" id="cd22746">
    <property type="entry name" value="OTU_plant_OTU3_4-like"/>
    <property type="match status" value="1"/>
</dbReference>
<dbReference type="InterPro" id="IPR038765">
    <property type="entry name" value="Papain-like_cys_pep_sf"/>
</dbReference>
<evidence type="ECO:0000256" key="1">
    <source>
        <dbReference type="ARBA" id="ARBA00000707"/>
    </source>
</evidence>
<dbReference type="GO" id="GO:0005634">
    <property type="term" value="C:nucleus"/>
    <property type="evidence" value="ECO:0007669"/>
    <property type="project" value="TreeGrafter"/>
</dbReference>
<sequence>MGLSAVLRWLRSSASPSSSPQSSRSRRAQQRPPPRDPREQERTVVAAYRARLLRLSAALSSDWVRFDAEPDNHALLLHIRTARPKLDDALDAYYAALGRRDPSAVAHQIGVMERTDVRLAAIDHNVLAEVHRFRHAANTVASRLTATSTPAERFDVAADANDVLVELELYRDGWLQLMDASTRSQLLIAATTLRNIVDSTPTRPPLPTSHPPPRRPRSRTNVDPSYVVNRPGHPPVTRPHDLSPASSTSSPHLNLNKPMSHPPTPPPSSPPPTRAPVFSHDRREDDVQGDPAPMRMIISRSRTLRDMAQVAMTTNKSGTRDIEDATARSSQPANPPETDQPSLSTTKNISFASALYRTHNRRIGSISDAGLRLRRSEVRGDGRCLFRSLVRCRFDASGLAIPSERVEKYEADQLRIRAVAELRQHRQLLARFFVIEGNFALYTRRMSNPRTYGGEPELLMLAKLLHVPIAVYILRNGKYRQIQVYGKQYRGEPYRILYSDGIHYDALLAIR</sequence>
<dbReference type="PANTHER" id="PTHR13312">
    <property type="entry name" value="HIV-INDUCED PROTEIN-7-LIKE PROTEASE"/>
    <property type="match status" value="1"/>
</dbReference>
<feature type="compositionally biased region" description="Pro residues" evidence="4">
    <location>
        <begin position="260"/>
        <end position="274"/>
    </location>
</feature>
<comment type="caution">
    <text evidence="6">The sequence shown here is derived from an EMBL/GenBank/DDBJ whole genome shotgun (WGS) entry which is preliminary data.</text>
</comment>
<feature type="compositionally biased region" description="Low complexity" evidence="4">
    <location>
        <begin position="11"/>
        <end position="23"/>
    </location>
</feature>
<keyword evidence="2 3" id="KW-0378">Hydrolase</keyword>
<feature type="region of interest" description="Disordered" evidence="4">
    <location>
        <begin position="313"/>
        <end position="346"/>
    </location>
</feature>
<reference evidence="6 7" key="1">
    <citation type="journal article" date="2018" name="Mol. Biol. Evol.">
        <title>Analysis of the draft genome of the red seaweed Gracilariopsis chorda provides insights into genome size evolution in Rhodophyta.</title>
        <authorList>
            <person name="Lee J."/>
            <person name="Yang E.C."/>
            <person name="Graf L."/>
            <person name="Yang J.H."/>
            <person name="Qiu H."/>
            <person name="Zel Zion U."/>
            <person name="Chan C.X."/>
            <person name="Stephens T.G."/>
            <person name="Weber A.P.M."/>
            <person name="Boo G.H."/>
            <person name="Boo S.M."/>
            <person name="Kim K.M."/>
            <person name="Shin Y."/>
            <person name="Jung M."/>
            <person name="Lee S.J."/>
            <person name="Yim H.S."/>
            <person name="Lee J.H."/>
            <person name="Bhattacharya D."/>
            <person name="Yoon H.S."/>
        </authorList>
    </citation>
    <scope>NUCLEOTIDE SEQUENCE [LARGE SCALE GENOMIC DNA]</scope>
    <source>
        <strain evidence="6 7">SKKU-2015</strain>
        <tissue evidence="6">Whole body</tissue>
    </source>
</reference>
<comment type="subcellular location">
    <subcellularLocation>
        <location evidence="3">Cytoplasm</location>
    </subcellularLocation>
</comment>
<dbReference type="Proteomes" id="UP000247409">
    <property type="component" value="Unassembled WGS sequence"/>
</dbReference>
<dbReference type="GO" id="GO:0030968">
    <property type="term" value="P:endoplasmic reticulum unfolded protein response"/>
    <property type="evidence" value="ECO:0007669"/>
    <property type="project" value="TreeGrafter"/>
</dbReference>
<feature type="region of interest" description="Disordered" evidence="4">
    <location>
        <begin position="1"/>
        <end position="41"/>
    </location>
</feature>
<dbReference type="Pfam" id="PF02338">
    <property type="entry name" value="OTU"/>
    <property type="match status" value="1"/>
</dbReference>
<dbReference type="InterPro" id="IPR003323">
    <property type="entry name" value="OTU_dom"/>
</dbReference>
<dbReference type="GO" id="GO:0036503">
    <property type="term" value="P:ERAD pathway"/>
    <property type="evidence" value="ECO:0007669"/>
    <property type="project" value="TreeGrafter"/>
</dbReference>
<dbReference type="GO" id="GO:0016579">
    <property type="term" value="P:protein deubiquitination"/>
    <property type="evidence" value="ECO:0007669"/>
    <property type="project" value="TreeGrafter"/>
</dbReference>
<evidence type="ECO:0000313" key="7">
    <source>
        <dbReference type="Proteomes" id="UP000247409"/>
    </source>
</evidence>
<evidence type="ECO:0000256" key="3">
    <source>
        <dbReference type="RuleBase" id="RU367104"/>
    </source>
</evidence>
<dbReference type="GO" id="GO:0004843">
    <property type="term" value="F:cysteine-type deubiquitinase activity"/>
    <property type="evidence" value="ECO:0007669"/>
    <property type="project" value="UniProtKB-UniRule"/>
</dbReference>
<feature type="compositionally biased region" description="Polar residues" evidence="4">
    <location>
        <begin position="327"/>
        <end position="346"/>
    </location>
</feature>
<feature type="compositionally biased region" description="Polar residues" evidence="4">
    <location>
        <begin position="244"/>
        <end position="253"/>
    </location>
</feature>
<dbReference type="EC" id="3.4.19.12" evidence="3"/>
<dbReference type="SUPFAM" id="SSF54001">
    <property type="entry name" value="Cysteine proteinases"/>
    <property type="match status" value="1"/>
</dbReference>
<keyword evidence="3" id="KW-0645">Protease</keyword>
<evidence type="ECO:0000256" key="2">
    <source>
        <dbReference type="ARBA" id="ARBA00022801"/>
    </source>
</evidence>